<keyword evidence="1" id="KW-0813">Transport</keyword>
<dbReference type="RefSeq" id="WP_379954375.1">
    <property type="nucleotide sequence ID" value="NZ_JAUYVI010000002.1"/>
</dbReference>
<dbReference type="InterPro" id="IPR032820">
    <property type="entry name" value="ATPase_put"/>
</dbReference>
<feature type="transmembrane region" description="Helical" evidence="3">
    <location>
        <begin position="69"/>
        <end position="90"/>
    </location>
</feature>
<keyword evidence="3" id="KW-0812">Transmembrane</keyword>
<protein>
    <recommendedName>
        <fullName evidence="1">ATP synthase protein I</fullName>
    </recommendedName>
</protein>
<evidence type="ECO:0000256" key="1">
    <source>
        <dbReference type="PIRNR" id="PIRNR032126"/>
    </source>
</evidence>
<dbReference type="EMBL" id="JAUYVI010000002">
    <property type="protein sequence ID" value="MDQ7246963.1"/>
    <property type="molecule type" value="Genomic_DNA"/>
</dbReference>
<dbReference type="InterPro" id="IPR016989">
    <property type="entry name" value="Atp1_alphaprobac"/>
</dbReference>
<reference evidence="5" key="1">
    <citation type="submission" date="2023-08" db="EMBL/GenBank/DDBJ databases">
        <title>Rhodospirillaceae gen. nov., a novel taxon isolated from the Yangtze River Yuezi River estuary sludge.</title>
        <authorList>
            <person name="Ruan L."/>
        </authorList>
    </citation>
    <scope>NUCLEOTIDE SEQUENCE [LARGE SCALE GENOMIC DNA]</scope>
    <source>
        <strain evidence="5">R-7</strain>
    </source>
</reference>
<dbReference type="PIRSF" id="PIRSF032126">
    <property type="entry name" value="F0F1_ATP_synthase_subunit_I"/>
    <property type="match status" value="1"/>
</dbReference>
<comment type="similarity">
    <text evidence="1">Belongs to the bacterial AtpI family.</text>
</comment>
<evidence type="ECO:0000313" key="5">
    <source>
        <dbReference type="Proteomes" id="UP001230156"/>
    </source>
</evidence>
<comment type="function">
    <text evidence="1">A possible function for this protein is to guide the assembly of the membrane sector of the ATPase enzyme complex.</text>
</comment>
<keyword evidence="1" id="KW-0406">Ion transport</keyword>
<feature type="region of interest" description="Disordered" evidence="2">
    <location>
        <begin position="1"/>
        <end position="37"/>
    </location>
</feature>
<gene>
    <name evidence="4" type="ORF">Q8A70_04775</name>
</gene>
<keyword evidence="1" id="KW-0375">Hydrogen ion transport</keyword>
<comment type="caution">
    <text evidence="4">The sequence shown here is derived from an EMBL/GenBank/DDBJ whole genome shotgun (WGS) entry which is preliminary data.</text>
</comment>
<organism evidence="4 5">
    <name type="scientific">Dongia sedimenti</name>
    <dbReference type="NCBI Taxonomy" id="3064282"/>
    <lineage>
        <taxon>Bacteria</taxon>
        <taxon>Pseudomonadati</taxon>
        <taxon>Pseudomonadota</taxon>
        <taxon>Alphaproteobacteria</taxon>
        <taxon>Rhodospirillales</taxon>
        <taxon>Dongiaceae</taxon>
        <taxon>Dongia</taxon>
    </lineage>
</organism>
<dbReference type="InterPro" id="IPR036259">
    <property type="entry name" value="MFS_trans_sf"/>
</dbReference>
<evidence type="ECO:0000313" key="4">
    <source>
        <dbReference type="EMBL" id="MDQ7246963.1"/>
    </source>
</evidence>
<feature type="compositionally biased region" description="Basic and acidic residues" evidence="2">
    <location>
        <begin position="1"/>
        <end position="25"/>
    </location>
</feature>
<feature type="transmembrane region" description="Helical" evidence="3">
    <location>
        <begin position="45"/>
        <end position="63"/>
    </location>
</feature>
<keyword evidence="5" id="KW-1185">Reference proteome</keyword>
<keyword evidence="3" id="KW-1133">Transmembrane helix</keyword>
<proteinExistence type="inferred from homology"/>
<accession>A0ABU0YGW3</accession>
<dbReference type="Pfam" id="PF09527">
    <property type="entry name" value="ATPase_gene1"/>
    <property type="match status" value="1"/>
</dbReference>
<sequence length="104" mass="11253">MTEKEPANLDSLDAKLKAARERNRGPGEASGPSQGASGLAYGSRLSVEIIASLLAGLFIGWVIDHFAGTGPLFMLVFMFLGIGLGVFNVMRISRRQQDEENKEQ</sequence>
<keyword evidence="1 3" id="KW-0472">Membrane</keyword>
<evidence type="ECO:0000256" key="2">
    <source>
        <dbReference type="SAM" id="MobiDB-lite"/>
    </source>
</evidence>
<name>A0ABU0YGW3_9PROT</name>
<evidence type="ECO:0000256" key="3">
    <source>
        <dbReference type="SAM" id="Phobius"/>
    </source>
</evidence>
<dbReference type="Proteomes" id="UP001230156">
    <property type="component" value="Unassembled WGS sequence"/>
</dbReference>
<dbReference type="SUPFAM" id="SSF103473">
    <property type="entry name" value="MFS general substrate transporter"/>
    <property type="match status" value="1"/>
</dbReference>